<dbReference type="EMBL" id="CP033920">
    <property type="protein sequence ID" value="AZA49773.1"/>
    <property type="molecule type" value="Genomic_DNA"/>
</dbReference>
<evidence type="ECO:0000256" key="1">
    <source>
        <dbReference type="SAM" id="MobiDB-lite"/>
    </source>
</evidence>
<evidence type="ECO:0000313" key="4">
    <source>
        <dbReference type="Proteomes" id="UP000255224"/>
    </source>
</evidence>
<dbReference type="EMBL" id="UFVQ01000003">
    <property type="protein sequence ID" value="STC95678.1"/>
    <property type="molecule type" value="Genomic_DNA"/>
</dbReference>
<feature type="region of interest" description="Disordered" evidence="1">
    <location>
        <begin position="243"/>
        <end position="267"/>
    </location>
</feature>
<sequence>MKDPAVLLYVNDWLNSTASMDSDCRGWYLNLILHNYDKGSLPNDIEKLAVLCNVKFSEFQRFQQVFEQVLKQKFDENEDGTISNPRTQQILRAREVFKDKRSDAGKKSYLSRYFQKKFPQQFKKKAIKEFVMDHLDTSVDLKNEQILEQMFEHVFELYRNENENEDVNKDLNSLKVIIPSENEFLEFVKSWMTQNNKDFESKKTQIITKYQTWVDAGWKDGFGNEIKNWKLKFQNVEPHLRKDFNNGQSNSFKTKSNGTGLRQSVER</sequence>
<dbReference type="Pfam" id="PF07120">
    <property type="entry name" value="DUF1376"/>
    <property type="match status" value="1"/>
</dbReference>
<feature type="compositionally biased region" description="Polar residues" evidence="1">
    <location>
        <begin position="245"/>
        <end position="267"/>
    </location>
</feature>
<proteinExistence type="predicted"/>
<dbReference type="AlphaFoldDB" id="A0A376DUD5"/>
<accession>A0A3G6M9M1</accession>
<evidence type="ECO:0000313" key="5">
    <source>
        <dbReference type="Proteomes" id="UP000273270"/>
    </source>
</evidence>
<protein>
    <submittedName>
        <fullName evidence="2">DUF1376 domain-containing protein</fullName>
    </submittedName>
    <submittedName>
        <fullName evidence="3">Uncharacterized protein conserved in bacteria</fullName>
    </submittedName>
</protein>
<evidence type="ECO:0000313" key="2">
    <source>
        <dbReference type="EMBL" id="AZA49773.1"/>
    </source>
</evidence>
<reference evidence="2" key="2">
    <citation type="submission" date="2018-11" db="EMBL/GenBank/DDBJ databases">
        <title>Proposal to divide the Flavobacteriaceae and reorganize its genera based on Amino Acid Identity values calculated from whole genome sequences.</title>
        <authorList>
            <person name="Nicholson A.C."/>
            <person name="Gulvik C.A."/>
            <person name="Whitney A.M."/>
            <person name="Humrighouse B.W."/>
            <person name="Bell M."/>
            <person name="Holmes B."/>
            <person name="Steigerwalt A."/>
            <person name="Villarma A."/>
            <person name="Sheth M."/>
            <person name="Batra D."/>
            <person name="Pryor J."/>
            <person name="Bernardet J.-F."/>
            <person name="Hugo C."/>
            <person name="Kampfer P."/>
            <person name="Newman J."/>
            <person name="Mcquiston J.R."/>
        </authorList>
    </citation>
    <scope>NUCLEOTIDE SEQUENCE [LARGE SCALE GENOMIC DNA]</scope>
    <source>
        <strain evidence="2">G0188</strain>
    </source>
</reference>
<keyword evidence="5" id="KW-1185">Reference proteome</keyword>
<dbReference type="Proteomes" id="UP000273270">
    <property type="component" value="Chromosome"/>
</dbReference>
<dbReference type="KEGG" id="ccau:EG346_17000"/>
<dbReference type="RefSeq" id="WP_123880243.1">
    <property type="nucleotide sequence ID" value="NZ_CP033920.1"/>
</dbReference>
<organism evidence="3 4">
    <name type="scientific">Chryseobacterium carnipullorum</name>
    <dbReference type="NCBI Taxonomy" id="1124835"/>
    <lineage>
        <taxon>Bacteria</taxon>
        <taxon>Pseudomonadati</taxon>
        <taxon>Bacteroidota</taxon>
        <taxon>Flavobacteriia</taxon>
        <taxon>Flavobacteriales</taxon>
        <taxon>Weeksellaceae</taxon>
        <taxon>Chryseobacterium group</taxon>
        <taxon>Chryseobacterium</taxon>
    </lineage>
</organism>
<dbReference type="InterPro" id="IPR010781">
    <property type="entry name" value="DUF1376"/>
</dbReference>
<gene>
    <name evidence="2" type="ORF">EG346_17000</name>
    <name evidence="3" type="ORF">NCTC13533_01954</name>
</gene>
<dbReference type="Proteomes" id="UP000255224">
    <property type="component" value="Unassembled WGS sequence"/>
</dbReference>
<reference evidence="5" key="3">
    <citation type="submission" date="2018-11" db="EMBL/GenBank/DDBJ databases">
        <title>Proposal to divide the Flavobacteriaceae and reorganize its genera based on Amino Acid Identity values calculated from whole genome sequences.</title>
        <authorList>
            <person name="Nicholson A.C."/>
            <person name="Gulvik C.A."/>
            <person name="Whitney A.M."/>
            <person name="Humrighouse B.W."/>
            <person name="Bell M."/>
            <person name="Holmes B."/>
            <person name="Steigerwalt A.G."/>
            <person name="Villarma A."/>
            <person name="Sheth M."/>
            <person name="Batra D."/>
            <person name="Pryor J."/>
            <person name="Bernardet J.-F."/>
            <person name="Hugo C."/>
            <person name="Kampfer P."/>
            <person name="Newman J."/>
            <person name="McQuiston J.R."/>
        </authorList>
    </citation>
    <scope>NUCLEOTIDE SEQUENCE [LARGE SCALE GENOMIC DNA]</scope>
    <source>
        <strain evidence="5">G0188</strain>
    </source>
</reference>
<name>A0A376DUD5_CHRCU</name>
<accession>A0A376DUD5</accession>
<evidence type="ECO:0000313" key="3">
    <source>
        <dbReference type="EMBL" id="STC95678.1"/>
    </source>
</evidence>
<reference evidence="3 4" key="1">
    <citation type="submission" date="2018-06" db="EMBL/GenBank/DDBJ databases">
        <authorList>
            <consortium name="Pathogen Informatics"/>
            <person name="Doyle S."/>
        </authorList>
    </citation>
    <scope>NUCLEOTIDE SEQUENCE [LARGE SCALE GENOMIC DNA]</scope>
    <source>
        <strain evidence="3 4">NCTC13533</strain>
    </source>
</reference>
<dbReference type="OrthoDB" id="1275311at2"/>